<proteinExistence type="predicted"/>
<accession>A0A5B8XCR4</accession>
<organism evidence="1 2">
    <name type="scientific">Candidatus Deianiraea vastatrix</name>
    <dbReference type="NCBI Taxonomy" id="2163644"/>
    <lineage>
        <taxon>Bacteria</taxon>
        <taxon>Pseudomonadati</taxon>
        <taxon>Pseudomonadota</taxon>
        <taxon>Alphaproteobacteria</taxon>
        <taxon>Rickettsiales</taxon>
        <taxon>Candidatus Deianiraeaceae</taxon>
        <taxon>Candidatus Deianiraea</taxon>
    </lineage>
</organism>
<dbReference type="InterPro" id="IPR038296">
    <property type="entry name" value="ParD_sf"/>
</dbReference>
<evidence type="ECO:0000313" key="1">
    <source>
        <dbReference type="EMBL" id="QED23030.1"/>
    </source>
</evidence>
<reference evidence="1 2" key="1">
    <citation type="journal article" date="2019" name="ISME J.">
        <title>Deianiraea, an extracellular bacterium associated with the ciliate Paramecium, suggests an alternative scenario for the evolution of Rickettsiales.</title>
        <authorList>
            <person name="Castelli M."/>
            <person name="Sabaneyeva E."/>
            <person name="Lanzoni O."/>
            <person name="Lebedeva N."/>
            <person name="Floriano A.M."/>
            <person name="Gaiarsa S."/>
            <person name="Benken K."/>
            <person name="Modeo L."/>
            <person name="Bandi C."/>
            <person name="Potekhin A."/>
            <person name="Sassera D."/>
            <person name="Petroni G."/>
        </authorList>
    </citation>
    <scope>NUCLEOTIDE SEQUENCE [LARGE SCALE GENOMIC DNA]</scope>
    <source>
        <strain evidence="1">CyL4-1</strain>
    </source>
</reference>
<keyword evidence="2" id="KW-1185">Reference proteome</keyword>
<dbReference type="RefSeq" id="WP_146820330.1">
    <property type="nucleotide sequence ID" value="NZ_CP029077.1"/>
</dbReference>
<name>A0A5B8XCR4_9RICK</name>
<dbReference type="AlphaFoldDB" id="A0A5B8XCR4"/>
<dbReference type="Gene3D" id="6.10.180.10">
    <property type="entry name" value="Antitoxin ParD"/>
    <property type="match status" value="1"/>
</dbReference>
<sequence>MSKIVIDVEENFHKAVRIKAIEEGLTMKDFIVKTVLDAIGHNSSNAKADFNKELKVSMKENKSILKELADK</sequence>
<evidence type="ECO:0000313" key="2">
    <source>
        <dbReference type="Proteomes" id="UP000321934"/>
    </source>
</evidence>
<protein>
    <submittedName>
        <fullName evidence="1">Uncharacterized protein</fullName>
    </submittedName>
</protein>
<dbReference type="EMBL" id="CP029077">
    <property type="protein sequence ID" value="QED23030.1"/>
    <property type="molecule type" value="Genomic_DNA"/>
</dbReference>
<dbReference type="Proteomes" id="UP000321934">
    <property type="component" value="Chromosome"/>
</dbReference>
<gene>
    <name evidence="1" type="ORF">Deia_00222</name>
</gene>